<dbReference type="Pfam" id="PF19238">
    <property type="entry name" value="Radical_SAM_2"/>
    <property type="match status" value="1"/>
</dbReference>
<name>A0A0P8W7J0_9CLOT</name>
<evidence type="ECO:0000313" key="5">
    <source>
        <dbReference type="Proteomes" id="UP000050326"/>
    </source>
</evidence>
<dbReference type="RefSeq" id="WP_054875223.1">
    <property type="nucleotide sequence ID" value="NZ_LKET01000032.1"/>
</dbReference>
<sequence length="439" mass="49850">MEKLQNIITFIRDSSIAQELGIEEGDMLLSINGQAVKDIIDYKFLITDEYIEVLIKKKDGEEWLLEVEKDYDEDLGLDFENPIIDMAKSCSNKCIFCFIDQLPKGMRKTLYFKDDDSRLSFLQGNFITLTNLSDEDIERIIQYRISPLNISVHTTNPELRVKMLGNKWAGKIKEQLYRLTEHGIDINCQIVLVRGVNDGENLKNSIKELYGMYPKIKNVAIVPVGISKYRENLYPIVPFDKESSLEVLNLVKKMQDKIIKETGDVFVRCADEFYIMADIEIPGSEFYGEYEQLEDGIGMIANFNENINSLLTDINIKEMNKEISVVTGVSPYKYIKDAFAKIEDKVKGLKVNVHMIKNNFFGDKITVTGLLTGRDIIEQLKGKNLGEVLLLPSNLLKSGEPILLDDVTVSDIEKELNTRIKICSFDGSSLIGDISSTTS</sequence>
<dbReference type="InterPro" id="IPR036034">
    <property type="entry name" value="PDZ_sf"/>
</dbReference>
<evidence type="ECO:0000259" key="3">
    <source>
        <dbReference type="Pfam" id="PF19238"/>
    </source>
</evidence>
<dbReference type="STRING" id="36849.OXPF_21830"/>
<evidence type="ECO:0000259" key="2">
    <source>
        <dbReference type="Pfam" id="PF17820"/>
    </source>
</evidence>
<dbReference type="SUPFAM" id="SSF102114">
    <property type="entry name" value="Radical SAM enzymes"/>
    <property type="match status" value="1"/>
</dbReference>
<gene>
    <name evidence="4" type="ORF">OXPF_21830</name>
</gene>
<feature type="domain" description="PDZ" evidence="2">
    <location>
        <begin position="14"/>
        <end position="48"/>
    </location>
</feature>
<dbReference type="InterPro" id="IPR013785">
    <property type="entry name" value="Aldolase_TIM"/>
</dbReference>
<organism evidence="4 5">
    <name type="scientific">Oxobacter pfennigii</name>
    <dbReference type="NCBI Taxonomy" id="36849"/>
    <lineage>
        <taxon>Bacteria</taxon>
        <taxon>Bacillati</taxon>
        <taxon>Bacillota</taxon>
        <taxon>Clostridia</taxon>
        <taxon>Eubacteriales</taxon>
        <taxon>Clostridiaceae</taxon>
        <taxon>Oxobacter</taxon>
    </lineage>
</organism>
<reference evidence="4 5" key="1">
    <citation type="submission" date="2015-09" db="EMBL/GenBank/DDBJ databases">
        <title>Genome sequence of Oxobacter pfennigii DSM 3222.</title>
        <authorList>
            <person name="Poehlein A."/>
            <person name="Bengelsdorf F.R."/>
            <person name="Schiel-Bengelsdorf B."/>
            <person name="Duerre P."/>
            <person name="Daniel R."/>
        </authorList>
    </citation>
    <scope>NUCLEOTIDE SEQUENCE [LARGE SCALE GENOMIC DNA]</scope>
    <source>
        <strain evidence="4 5">DSM 3222</strain>
    </source>
</reference>
<dbReference type="InterPro" id="IPR058240">
    <property type="entry name" value="rSAM_sf"/>
</dbReference>
<protein>
    <recommendedName>
        <fullName evidence="6">Radical SAM superfamily protein</fullName>
    </recommendedName>
</protein>
<dbReference type="EMBL" id="LKET01000032">
    <property type="protein sequence ID" value="KPU44017.1"/>
    <property type="molecule type" value="Genomic_DNA"/>
</dbReference>
<evidence type="ECO:0000313" key="4">
    <source>
        <dbReference type="EMBL" id="KPU44017.1"/>
    </source>
</evidence>
<dbReference type="Pfam" id="PF04459">
    <property type="entry name" value="DUF512"/>
    <property type="match status" value="1"/>
</dbReference>
<evidence type="ECO:0008006" key="6">
    <source>
        <dbReference type="Google" id="ProtNLM"/>
    </source>
</evidence>
<dbReference type="SUPFAM" id="SSF50156">
    <property type="entry name" value="PDZ domain-like"/>
    <property type="match status" value="1"/>
</dbReference>
<dbReference type="Gene3D" id="2.30.42.10">
    <property type="match status" value="1"/>
</dbReference>
<dbReference type="Proteomes" id="UP000050326">
    <property type="component" value="Unassembled WGS sequence"/>
</dbReference>
<dbReference type="Gene3D" id="3.20.20.70">
    <property type="entry name" value="Aldolase class I"/>
    <property type="match status" value="1"/>
</dbReference>
<evidence type="ECO:0000259" key="1">
    <source>
        <dbReference type="Pfam" id="PF04459"/>
    </source>
</evidence>
<feature type="domain" description="DUF512" evidence="1">
    <location>
        <begin position="222"/>
        <end position="423"/>
    </location>
</feature>
<dbReference type="InterPro" id="IPR045375">
    <property type="entry name" value="Put_radical_SAM-like_N"/>
</dbReference>
<dbReference type="Pfam" id="PF17820">
    <property type="entry name" value="PDZ_6"/>
    <property type="match status" value="1"/>
</dbReference>
<feature type="domain" description="Putative radical SAM N-terminal" evidence="3">
    <location>
        <begin position="69"/>
        <end position="219"/>
    </location>
</feature>
<keyword evidence="5" id="KW-1185">Reference proteome</keyword>
<accession>A0A0P8W7J0</accession>
<proteinExistence type="predicted"/>
<dbReference type="InterPro" id="IPR007549">
    <property type="entry name" value="DUF512"/>
</dbReference>
<dbReference type="AlphaFoldDB" id="A0A0P8W7J0"/>
<dbReference type="PATRIC" id="fig|36849.3.peg.2303"/>
<dbReference type="InterPro" id="IPR041489">
    <property type="entry name" value="PDZ_6"/>
</dbReference>
<comment type="caution">
    <text evidence="4">The sequence shown here is derived from an EMBL/GenBank/DDBJ whole genome shotgun (WGS) entry which is preliminary data.</text>
</comment>